<keyword evidence="5" id="KW-0862">Zinc</keyword>
<evidence type="ECO:0000256" key="10">
    <source>
        <dbReference type="SAM" id="MobiDB-lite"/>
    </source>
</evidence>
<dbReference type="FunFam" id="3.30.160.60:FF:000856">
    <property type="entry name" value="B-box zinc finger protein 21"/>
    <property type="match status" value="1"/>
</dbReference>
<accession>A0AAV1EAW6</accession>
<keyword evidence="3" id="KW-0677">Repeat</keyword>
<evidence type="ECO:0000313" key="13">
    <source>
        <dbReference type="Proteomes" id="UP001161247"/>
    </source>
</evidence>
<dbReference type="GO" id="GO:0006355">
    <property type="term" value="P:regulation of DNA-templated transcription"/>
    <property type="evidence" value="ECO:0007669"/>
    <property type="project" value="TreeGrafter"/>
</dbReference>
<sequence>MKIQCDVCEKGEAAVYCTADEAALCNSCDHRVHHANKLASKHQRFSLIQPPPKQAPICDICQDRRAFLFCQQDRAILCRECDIPIHKANEHTGKHNRFLLTGVKLSASSSLYSSSTSSPSSSSSKSETAAISTNSDAVPRRNNKLSVSVTNNNPSTVTKADSKAASLGLTNTVTGASTGLVSDNGQMMNGVGDGNGNSNTSSIAEYLIETLPGWHVEEFFDSSSSSPFGFCKEQSTSDSDVMPFWDGGIDTNLSFFFPESTGLWVPQAAATTPVNPSPNQNQWFSATSNNISFGGQINSKENLTFKTTSRKHWNDDNIFAVPQISPPANSTASKRLRTLW</sequence>
<organism evidence="12 13">
    <name type="scientific">Oldenlandia corymbosa var. corymbosa</name>
    <dbReference type="NCBI Taxonomy" id="529605"/>
    <lineage>
        <taxon>Eukaryota</taxon>
        <taxon>Viridiplantae</taxon>
        <taxon>Streptophyta</taxon>
        <taxon>Embryophyta</taxon>
        <taxon>Tracheophyta</taxon>
        <taxon>Spermatophyta</taxon>
        <taxon>Magnoliopsida</taxon>
        <taxon>eudicotyledons</taxon>
        <taxon>Gunneridae</taxon>
        <taxon>Pentapetalae</taxon>
        <taxon>asterids</taxon>
        <taxon>lamiids</taxon>
        <taxon>Gentianales</taxon>
        <taxon>Rubiaceae</taxon>
        <taxon>Rubioideae</taxon>
        <taxon>Spermacoceae</taxon>
        <taxon>Hedyotis-Oldenlandia complex</taxon>
        <taxon>Oldenlandia</taxon>
    </lineage>
</organism>
<keyword evidence="2" id="KW-0479">Metal-binding</keyword>
<dbReference type="InterPro" id="IPR000315">
    <property type="entry name" value="Znf_B-box"/>
</dbReference>
<evidence type="ECO:0000256" key="4">
    <source>
        <dbReference type="ARBA" id="ARBA00022771"/>
    </source>
</evidence>
<evidence type="ECO:0000256" key="5">
    <source>
        <dbReference type="ARBA" id="ARBA00022833"/>
    </source>
</evidence>
<keyword evidence="13" id="KW-1185">Reference proteome</keyword>
<dbReference type="PROSITE" id="PS50119">
    <property type="entry name" value="ZF_BBOX"/>
    <property type="match status" value="2"/>
</dbReference>
<evidence type="ECO:0000256" key="9">
    <source>
        <dbReference type="PROSITE-ProRule" id="PRU00024"/>
    </source>
</evidence>
<protein>
    <submittedName>
        <fullName evidence="12">OLC1v1018127C1</fullName>
    </submittedName>
</protein>
<dbReference type="Pfam" id="PF00643">
    <property type="entry name" value="zf-B_box"/>
    <property type="match status" value="1"/>
</dbReference>
<evidence type="ECO:0000256" key="2">
    <source>
        <dbReference type="ARBA" id="ARBA00022723"/>
    </source>
</evidence>
<evidence type="ECO:0000259" key="11">
    <source>
        <dbReference type="PROSITE" id="PS50119"/>
    </source>
</evidence>
<name>A0AAV1EAW6_OLDCO</name>
<dbReference type="InterPro" id="IPR051979">
    <property type="entry name" value="B-box_zinc_finger"/>
</dbReference>
<feature type="domain" description="B box-type" evidence="11">
    <location>
        <begin position="53"/>
        <end position="100"/>
    </location>
</feature>
<dbReference type="InterPro" id="IPR049808">
    <property type="entry name" value="CONSTANS-like_Bbox1"/>
</dbReference>
<gene>
    <name evidence="12" type="ORF">OLC1_LOCUS23041</name>
</gene>
<feature type="region of interest" description="Disordered" evidence="10">
    <location>
        <begin position="113"/>
        <end position="161"/>
    </location>
</feature>
<feature type="compositionally biased region" description="Low complexity" evidence="10">
    <location>
        <begin position="113"/>
        <end position="133"/>
    </location>
</feature>
<keyword evidence="8" id="KW-0539">Nucleus</keyword>
<evidence type="ECO:0000256" key="8">
    <source>
        <dbReference type="ARBA" id="ARBA00023242"/>
    </source>
</evidence>
<evidence type="ECO:0000256" key="1">
    <source>
        <dbReference type="ARBA" id="ARBA00004123"/>
    </source>
</evidence>
<dbReference type="GO" id="GO:0000976">
    <property type="term" value="F:transcription cis-regulatory region binding"/>
    <property type="evidence" value="ECO:0007669"/>
    <property type="project" value="UniProtKB-ARBA"/>
</dbReference>
<evidence type="ECO:0000256" key="3">
    <source>
        <dbReference type="ARBA" id="ARBA00022737"/>
    </source>
</evidence>
<dbReference type="Gene3D" id="3.30.160.60">
    <property type="entry name" value="Classic Zinc Finger"/>
    <property type="match status" value="1"/>
</dbReference>
<keyword evidence="4 9" id="KW-0863">Zinc-finger</keyword>
<dbReference type="GO" id="GO:0005634">
    <property type="term" value="C:nucleus"/>
    <property type="evidence" value="ECO:0007669"/>
    <property type="project" value="UniProtKB-SubCell"/>
</dbReference>
<keyword evidence="7" id="KW-0804">Transcription</keyword>
<dbReference type="PANTHER" id="PTHR31832">
    <property type="entry name" value="B-BOX ZINC FINGER PROTEIN 22"/>
    <property type="match status" value="1"/>
</dbReference>
<dbReference type="GO" id="GO:0009640">
    <property type="term" value="P:photomorphogenesis"/>
    <property type="evidence" value="ECO:0007669"/>
    <property type="project" value="TreeGrafter"/>
</dbReference>
<dbReference type="GO" id="GO:0008270">
    <property type="term" value="F:zinc ion binding"/>
    <property type="evidence" value="ECO:0007669"/>
    <property type="project" value="UniProtKB-KW"/>
</dbReference>
<dbReference type="CDD" id="cd19821">
    <property type="entry name" value="Bbox1_BBX-like"/>
    <property type="match status" value="2"/>
</dbReference>
<evidence type="ECO:0000256" key="7">
    <source>
        <dbReference type="ARBA" id="ARBA00023163"/>
    </source>
</evidence>
<evidence type="ECO:0000256" key="6">
    <source>
        <dbReference type="ARBA" id="ARBA00023015"/>
    </source>
</evidence>
<feature type="compositionally biased region" description="Polar residues" evidence="10">
    <location>
        <begin position="144"/>
        <end position="159"/>
    </location>
</feature>
<feature type="domain" description="B box-type" evidence="11">
    <location>
        <begin position="1"/>
        <end position="47"/>
    </location>
</feature>
<dbReference type="Proteomes" id="UP001161247">
    <property type="component" value="Chromosome 8"/>
</dbReference>
<comment type="subcellular location">
    <subcellularLocation>
        <location evidence="1">Nucleus</location>
    </subcellularLocation>
</comment>
<dbReference type="SMART" id="SM00336">
    <property type="entry name" value="BBOX"/>
    <property type="match status" value="2"/>
</dbReference>
<reference evidence="12" key="1">
    <citation type="submission" date="2023-03" db="EMBL/GenBank/DDBJ databases">
        <authorList>
            <person name="Julca I."/>
        </authorList>
    </citation>
    <scope>NUCLEOTIDE SEQUENCE</scope>
</reference>
<evidence type="ECO:0000313" key="12">
    <source>
        <dbReference type="EMBL" id="CAI9116856.1"/>
    </source>
</evidence>
<dbReference type="AlphaFoldDB" id="A0AAV1EAW6"/>
<dbReference type="PANTHER" id="PTHR31832:SF52">
    <property type="entry name" value="B-BOX ZINC FINGER PROTEIN 21"/>
    <property type="match status" value="1"/>
</dbReference>
<proteinExistence type="predicted"/>
<keyword evidence="6" id="KW-0805">Transcription regulation</keyword>
<dbReference type="EMBL" id="OX459125">
    <property type="protein sequence ID" value="CAI9116856.1"/>
    <property type="molecule type" value="Genomic_DNA"/>
</dbReference>